<dbReference type="Gene3D" id="3.40.50.360">
    <property type="match status" value="1"/>
</dbReference>
<dbReference type="GO" id="GO:0016491">
    <property type="term" value="F:oxidoreductase activity"/>
    <property type="evidence" value="ECO:0007669"/>
    <property type="project" value="InterPro"/>
</dbReference>
<dbReference type="InterPro" id="IPR029039">
    <property type="entry name" value="Flavoprotein-like_sf"/>
</dbReference>
<accession>A0A953L9Q9</accession>
<evidence type="ECO:0000259" key="1">
    <source>
        <dbReference type="Pfam" id="PF03358"/>
    </source>
</evidence>
<proteinExistence type="predicted"/>
<reference evidence="2" key="1">
    <citation type="submission" date="2021-06" db="EMBL/GenBank/DDBJ databases">
        <title>44 bacteria genomes isolated from Dapeng, Shenzhen.</title>
        <authorList>
            <person name="Zheng W."/>
            <person name="Yu S."/>
            <person name="Huang Y."/>
        </authorList>
    </citation>
    <scope>NUCLEOTIDE SEQUENCE</scope>
    <source>
        <strain evidence="2">DP5N28-2</strain>
    </source>
</reference>
<gene>
    <name evidence="2" type="ORF">KUV50_13115</name>
</gene>
<evidence type="ECO:0000313" key="2">
    <source>
        <dbReference type="EMBL" id="MBY5959085.1"/>
    </source>
</evidence>
<dbReference type="SUPFAM" id="SSF52218">
    <property type="entry name" value="Flavoproteins"/>
    <property type="match status" value="1"/>
</dbReference>
<name>A0A953L9Q9_9BACT</name>
<dbReference type="Pfam" id="PF03358">
    <property type="entry name" value="FMN_red"/>
    <property type="match status" value="1"/>
</dbReference>
<feature type="domain" description="NADPH-dependent FMN reductase-like" evidence="1">
    <location>
        <begin position="16"/>
        <end position="85"/>
    </location>
</feature>
<evidence type="ECO:0000313" key="3">
    <source>
        <dbReference type="Proteomes" id="UP000753961"/>
    </source>
</evidence>
<keyword evidence="3" id="KW-1185">Reference proteome</keyword>
<sequence>MDLHALFLNCKLKYSPEKSNTRAFIEQSEKIFHDLQVSTEVIRVNDYYIKWGTSCQEGDDDEWPEILQKIKQADIFILASPVWRGDRSKNNK</sequence>
<dbReference type="InterPro" id="IPR005025">
    <property type="entry name" value="FMN_Rdtase-like_dom"/>
</dbReference>
<comment type="caution">
    <text evidence="2">The sequence shown here is derived from an EMBL/GenBank/DDBJ whole genome shotgun (WGS) entry which is preliminary data.</text>
</comment>
<dbReference type="Proteomes" id="UP000753961">
    <property type="component" value="Unassembled WGS sequence"/>
</dbReference>
<dbReference type="AlphaFoldDB" id="A0A953L9Q9"/>
<protein>
    <submittedName>
        <fullName evidence="2">NAD(P)H-dependent oxidoreductase</fullName>
    </submittedName>
</protein>
<organism evidence="2 3">
    <name type="scientific">Membranihabitans marinus</name>
    <dbReference type="NCBI Taxonomy" id="1227546"/>
    <lineage>
        <taxon>Bacteria</taxon>
        <taxon>Pseudomonadati</taxon>
        <taxon>Bacteroidota</taxon>
        <taxon>Saprospiria</taxon>
        <taxon>Saprospirales</taxon>
        <taxon>Saprospiraceae</taxon>
        <taxon>Membranihabitans</taxon>
    </lineage>
</organism>
<dbReference type="RefSeq" id="WP_222580616.1">
    <property type="nucleotide sequence ID" value="NZ_JAHVHU010000011.1"/>
</dbReference>
<dbReference type="EMBL" id="JAHVHU010000011">
    <property type="protein sequence ID" value="MBY5959085.1"/>
    <property type="molecule type" value="Genomic_DNA"/>
</dbReference>